<dbReference type="GO" id="GO:0042834">
    <property type="term" value="F:peptidoglycan binding"/>
    <property type="evidence" value="ECO:0007669"/>
    <property type="project" value="InterPro"/>
</dbReference>
<feature type="domain" description="SPOR" evidence="3">
    <location>
        <begin position="303"/>
        <end position="384"/>
    </location>
</feature>
<evidence type="ECO:0000313" key="5">
    <source>
        <dbReference type="Proteomes" id="UP001161325"/>
    </source>
</evidence>
<dbReference type="AlphaFoldDB" id="A0AA37Q4C5"/>
<comment type="caution">
    <text evidence="4">The sequence shown here is derived from an EMBL/GenBank/DDBJ whole genome shotgun (WGS) entry which is preliminary data.</text>
</comment>
<evidence type="ECO:0000259" key="3">
    <source>
        <dbReference type="PROSITE" id="PS51724"/>
    </source>
</evidence>
<gene>
    <name evidence="4" type="ORF">rosag_28570</name>
</gene>
<sequence>MTESAAGTLPVWHDEGRRVASALDAVGSALVVGRDPEIAAWVALGIARAQAEQRRVAVADLVGEVAPLQALVDRDEDPHGISDSFLYGVSLNKIARPADAAGNLFVLPSGSEAVAVEEIFRSDRWRRLASGFREVGALLLLVAHADTPGLDALATSVDGVVLAGDASGALPDAAPPLAVVGAPTRRPRPSVGRAIGGAKDARDVREARESRADAAESETIADGTRTPPNRLAAYVVAAVALLALVAAGVLFARQRARGDAGPRMAAAVSDSARRAAADSARAAAAPPPPDTLPSLAVENAADTVDRAMYTVQTNSASTETSVQLPANVDRATLPAQVIAPVLLENRPWFYAYVGAFRTREEAEALRDSLASRRVLGDESGVVERTPFAFLIADSVPAAQAPRRIAELERRDIPSYPLARGNGLVALYSGAFRTQDEAAFHARTLQSAGIRPRLVYRTGRSL</sequence>
<feature type="compositionally biased region" description="Basic and acidic residues" evidence="1">
    <location>
        <begin position="199"/>
        <end position="214"/>
    </location>
</feature>
<dbReference type="EMBL" id="BRXS01000004">
    <property type="protein sequence ID" value="GLC26344.1"/>
    <property type="molecule type" value="Genomic_DNA"/>
</dbReference>
<dbReference type="RefSeq" id="WP_284350800.1">
    <property type="nucleotide sequence ID" value="NZ_BRXS01000004.1"/>
</dbReference>
<evidence type="ECO:0000313" key="4">
    <source>
        <dbReference type="EMBL" id="GLC26344.1"/>
    </source>
</evidence>
<name>A0AA37Q4C5_9BACT</name>
<feature type="region of interest" description="Disordered" evidence="1">
    <location>
        <begin position="180"/>
        <end position="225"/>
    </location>
</feature>
<dbReference type="PROSITE" id="PS51724">
    <property type="entry name" value="SPOR"/>
    <property type="match status" value="1"/>
</dbReference>
<evidence type="ECO:0000256" key="2">
    <source>
        <dbReference type="SAM" id="Phobius"/>
    </source>
</evidence>
<dbReference type="Gene3D" id="3.40.50.300">
    <property type="entry name" value="P-loop containing nucleotide triphosphate hydrolases"/>
    <property type="match status" value="1"/>
</dbReference>
<dbReference type="Proteomes" id="UP001161325">
    <property type="component" value="Unassembled WGS sequence"/>
</dbReference>
<evidence type="ECO:0000256" key="1">
    <source>
        <dbReference type="SAM" id="MobiDB-lite"/>
    </source>
</evidence>
<organism evidence="4 5">
    <name type="scientific">Roseisolibacter agri</name>
    <dbReference type="NCBI Taxonomy" id="2014610"/>
    <lineage>
        <taxon>Bacteria</taxon>
        <taxon>Pseudomonadati</taxon>
        <taxon>Gemmatimonadota</taxon>
        <taxon>Gemmatimonadia</taxon>
        <taxon>Gemmatimonadales</taxon>
        <taxon>Gemmatimonadaceae</taxon>
        <taxon>Roseisolibacter</taxon>
    </lineage>
</organism>
<keyword evidence="2" id="KW-0472">Membrane</keyword>
<feature type="transmembrane region" description="Helical" evidence="2">
    <location>
        <begin position="231"/>
        <end position="252"/>
    </location>
</feature>
<accession>A0AA37Q4C5</accession>
<dbReference type="InterPro" id="IPR027417">
    <property type="entry name" value="P-loop_NTPase"/>
</dbReference>
<proteinExistence type="predicted"/>
<keyword evidence="2" id="KW-0812">Transmembrane</keyword>
<keyword evidence="2" id="KW-1133">Transmembrane helix</keyword>
<reference evidence="4" key="1">
    <citation type="submission" date="2022-08" db="EMBL/GenBank/DDBJ databases">
        <title>Draft genome sequencing of Roseisolibacter agri AW1220.</title>
        <authorList>
            <person name="Tobiishi Y."/>
            <person name="Tonouchi A."/>
        </authorList>
    </citation>
    <scope>NUCLEOTIDE SEQUENCE</scope>
    <source>
        <strain evidence="4">AW1220</strain>
    </source>
</reference>
<keyword evidence="5" id="KW-1185">Reference proteome</keyword>
<dbReference type="InterPro" id="IPR007730">
    <property type="entry name" value="SPOR-like_dom"/>
</dbReference>
<protein>
    <recommendedName>
        <fullName evidence="3">SPOR domain-containing protein</fullName>
    </recommendedName>
</protein>